<dbReference type="Pfam" id="PF01593">
    <property type="entry name" value="Amino_oxidase"/>
    <property type="match status" value="1"/>
</dbReference>
<feature type="region of interest" description="Disordered" evidence="1">
    <location>
        <begin position="471"/>
        <end position="493"/>
    </location>
</feature>
<dbReference type="KEGG" id="gph:GEMMAAP_15510"/>
<dbReference type="RefSeq" id="WP_043579404.1">
    <property type="nucleotide sequence ID" value="NZ_CP011454.1"/>
</dbReference>
<dbReference type="PANTHER" id="PTHR21197:SF0">
    <property type="entry name" value="UDP-GALACTOPYRANOSE MUTASE"/>
    <property type="match status" value="1"/>
</dbReference>
<dbReference type="GO" id="GO:0016491">
    <property type="term" value="F:oxidoreductase activity"/>
    <property type="evidence" value="ECO:0007669"/>
    <property type="project" value="InterPro"/>
</dbReference>
<dbReference type="AlphaFoldDB" id="A0A143BN21"/>
<dbReference type="NCBIfam" id="NF005547">
    <property type="entry name" value="PRK07208.1-3"/>
    <property type="match status" value="1"/>
</dbReference>
<organism evidence="3 4">
    <name type="scientific">Gemmatimonas phototrophica</name>
    <dbReference type="NCBI Taxonomy" id="1379270"/>
    <lineage>
        <taxon>Bacteria</taxon>
        <taxon>Pseudomonadati</taxon>
        <taxon>Gemmatimonadota</taxon>
        <taxon>Gemmatimonadia</taxon>
        <taxon>Gemmatimonadales</taxon>
        <taxon>Gemmatimonadaceae</taxon>
        <taxon>Gemmatimonas</taxon>
    </lineage>
</organism>
<evidence type="ECO:0000313" key="4">
    <source>
        <dbReference type="Proteomes" id="UP000076404"/>
    </source>
</evidence>
<accession>A0A143BN21</accession>
<reference evidence="3 4" key="1">
    <citation type="journal article" date="2014" name="Proc. Natl. Acad. Sci. U.S.A.">
        <title>Functional type 2 photosynthetic reaction centers found in the rare bacterial phylum Gemmatimonadetes.</title>
        <authorList>
            <person name="Zeng Y."/>
            <person name="Feng F."/>
            <person name="Medova H."/>
            <person name="Dean J."/>
            <person name="Koblizek M."/>
        </authorList>
    </citation>
    <scope>NUCLEOTIDE SEQUENCE [LARGE SCALE GENOMIC DNA]</scope>
    <source>
        <strain evidence="3 4">AP64</strain>
    </source>
</reference>
<dbReference type="InterPro" id="IPR002937">
    <property type="entry name" value="Amino_oxidase"/>
</dbReference>
<sequence length="493" mass="55101">MPPTTLVIGAGPAGLTAAYHLSQCGFPVLVLESDPTYVGGISRTVEFKGFHFDIGGHRFFSKSERIEALWREILPNDFLERPRSSRIYYNGRFFAYPLKPLQALWDLGILESLRCVASYIQIRLNPIKNPRNFEEWVTNQFGARLYNIFFKTYTEKVWGMKCTDISADWAAQRIKGVSLVSAVLSALLPAKKTGGDTIKSLISTFRYPRLGPGMLWDACAEAIRTKGGVIRMGRTATGLSFDKTTSQWLVTHSGPDGSREVSTADHVICSAPLREIVNALTPPVSEGVNHAANSLGYRDFITVAVVLKDRQRFSDNWIYVHEPSVKVGRIQNFKSWSPEMIPDPALTCYGLEYFCFEGDGLWTSDDTTLVERAIAELEQLGLAQRVDVIEGVVVRQKKAYPVYDDAYAQHVEVIRDALQTEYPNLHLVGRNGMHKYNNQDHAMMTALLTAENIVAGMSLHDPWRVNEDAEYHEETSGNVGASGLRSVPSRITD</sequence>
<gene>
    <name evidence="3" type="ORF">GEMMAAP_15510</name>
</gene>
<keyword evidence="4" id="KW-1185">Reference proteome</keyword>
<reference evidence="3 4" key="2">
    <citation type="journal article" date="2016" name="Environ. Microbiol. Rep.">
        <title>Metagenomic evidence for the presence of phototrophic Gemmatimonadetes bacteria in diverse environments.</title>
        <authorList>
            <person name="Zeng Y."/>
            <person name="Baumbach J."/>
            <person name="Barbosa E.G."/>
            <person name="Azevedo V."/>
            <person name="Zhang C."/>
            <person name="Koblizek M."/>
        </authorList>
    </citation>
    <scope>NUCLEOTIDE SEQUENCE [LARGE SCALE GENOMIC DNA]</scope>
    <source>
        <strain evidence="3 4">AP64</strain>
    </source>
</reference>
<evidence type="ECO:0000256" key="1">
    <source>
        <dbReference type="SAM" id="MobiDB-lite"/>
    </source>
</evidence>
<dbReference type="STRING" id="1379270.GEMMAAP_15510"/>
<dbReference type="OrthoDB" id="9772594at2"/>
<proteinExistence type="predicted"/>
<name>A0A143BN21_9BACT</name>
<protein>
    <submittedName>
        <fullName evidence="3">FAD-dependent oxidoreductase</fullName>
    </submittedName>
</protein>
<dbReference type="NCBIfam" id="NF005545">
    <property type="entry name" value="PRK07208.1-1"/>
    <property type="match status" value="1"/>
</dbReference>
<dbReference type="Gene3D" id="3.50.50.60">
    <property type="entry name" value="FAD/NAD(P)-binding domain"/>
    <property type="match status" value="1"/>
</dbReference>
<dbReference type="EMBL" id="CP011454">
    <property type="protein sequence ID" value="AMW05824.1"/>
    <property type="molecule type" value="Genomic_DNA"/>
</dbReference>
<dbReference type="GO" id="GO:0008767">
    <property type="term" value="F:UDP-galactopyranose mutase activity"/>
    <property type="evidence" value="ECO:0007669"/>
    <property type="project" value="TreeGrafter"/>
</dbReference>
<dbReference type="eggNOG" id="COG1232">
    <property type="taxonomic scope" value="Bacteria"/>
</dbReference>
<dbReference type="PANTHER" id="PTHR21197">
    <property type="entry name" value="UDP-GALACTOPYRANOSE MUTASE"/>
    <property type="match status" value="1"/>
</dbReference>
<evidence type="ECO:0000313" key="3">
    <source>
        <dbReference type="EMBL" id="AMW05824.1"/>
    </source>
</evidence>
<evidence type="ECO:0000259" key="2">
    <source>
        <dbReference type="Pfam" id="PF01593"/>
    </source>
</evidence>
<dbReference type="Proteomes" id="UP000076404">
    <property type="component" value="Chromosome"/>
</dbReference>
<dbReference type="SUPFAM" id="SSF51971">
    <property type="entry name" value="Nucleotide-binding domain"/>
    <property type="match status" value="1"/>
</dbReference>
<dbReference type="InterPro" id="IPR036188">
    <property type="entry name" value="FAD/NAD-bd_sf"/>
</dbReference>
<dbReference type="GO" id="GO:0050660">
    <property type="term" value="F:flavin adenine dinucleotide binding"/>
    <property type="evidence" value="ECO:0007669"/>
    <property type="project" value="TreeGrafter"/>
</dbReference>
<dbReference type="GO" id="GO:0005829">
    <property type="term" value="C:cytosol"/>
    <property type="evidence" value="ECO:0007669"/>
    <property type="project" value="TreeGrafter"/>
</dbReference>
<feature type="domain" description="Amine oxidase" evidence="2">
    <location>
        <begin position="13"/>
        <end position="453"/>
    </location>
</feature>
<dbReference type="NCBIfam" id="NF005548">
    <property type="entry name" value="PRK07208.1-4"/>
    <property type="match status" value="1"/>
</dbReference>